<dbReference type="InterPro" id="IPR003615">
    <property type="entry name" value="HNH_nuc"/>
</dbReference>
<proteinExistence type="predicted"/>
<feature type="region of interest" description="Disordered" evidence="1">
    <location>
        <begin position="73"/>
        <end position="114"/>
    </location>
</feature>
<dbReference type="OrthoDB" id="7993590at2"/>
<dbReference type="Gene3D" id="1.10.30.50">
    <property type="match status" value="1"/>
</dbReference>
<evidence type="ECO:0000313" key="3">
    <source>
        <dbReference type="EMBL" id="GEO16348.1"/>
    </source>
</evidence>
<gene>
    <name evidence="3" type="ORF">MAE02_40440</name>
</gene>
<dbReference type="GO" id="GO:0004519">
    <property type="term" value="F:endonuclease activity"/>
    <property type="evidence" value="ECO:0007669"/>
    <property type="project" value="InterPro"/>
</dbReference>
<reference evidence="3 4" key="1">
    <citation type="submission" date="2019-07" db="EMBL/GenBank/DDBJ databases">
        <title>Whole genome shotgun sequence of Microvirga aerophila NBRC 106136.</title>
        <authorList>
            <person name="Hosoyama A."/>
            <person name="Uohara A."/>
            <person name="Ohji S."/>
            <person name="Ichikawa N."/>
        </authorList>
    </citation>
    <scope>NUCLEOTIDE SEQUENCE [LARGE SCALE GENOMIC DNA]</scope>
    <source>
        <strain evidence="3 4">NBRC 106136</strain>
    </source>
</reference>
<dbReference type="EMBL" id="BJYU01000062">
    <property type="protein sequence ID" value="GEO16348.1"/>
    <property type="molecule type" value="Genomic_DNA"/>
</dbReference>
<dbReference type="GO" id="GO:0003676">
    <property type="term" value="F:nucleic acid binding"/>
    <property type="evidence" value="ECO:0007669"/>
    <property type="project" value="InterPro"/>
</dbReference>
<accession>A0A512BWM2</accession>
<sequence>MSFVQVDNVRTTPRRKLTPHRRLQAWEKTGGVCVLCDRTIDGARERWIVEHIRALELGGLDDLENMGPAHEACASVKTRDDHRRAARAKRQKIQHIGADEPRRPLPFGKTSQWKRKVSGRIVPRGIRVEPGD</sequence>
<dbReference type="RefSeq" id="WP_114188374.1">
    <property type="nucleotide sequence ID" value="NZ_BJYU01000062.1"/>
</dbReference>
<organism evidence="3 4">
    <name type="scientific">Microvirga aerophila</name>
    <dbReference type="NCBI Taxonomy" id="670291"/>
    <lineage>
        <taxon>Bacteria</taxon>
        <taxon>Pseudomonadati</taxon>
        <taxon>Pseudomonadota</taxon>
        <taxon>Alphaproteobacteria</taxon>
        <taxon>Hyphomicrobiales</taxon>
        <taxon>Methylobacteriaceae</taxon>
        <taxon>Microvirga</taxon>
    </lineage>
</organism>
<dbReference type="Pfam" id="PF01844">
    <property type="entry name" value="HNH"/>
    <property type="match status" value="1"/>
</dbReference>
<protein>
    <recommendedName>
        <fullName evidence="2">HNH nuclease domain-containing protein</fullName>
    </recommendedName>
</protein>
<dbReference type="Proteomes" id="UP000321085">
    <property type="component" value="Unassembled WGS sequence"/>
</dbReference>
<evidence type="ECO:0000256" key="1">
    <source>
        <dbReference type="SAM" id="MobiDB-lite"/>
    </source>
</evidence>
<dbReference type="AlphaFoldDB" id="A0A512BWM2"/>
<name>A0A512BWM2_9HYPH</name>
<dbReference type="GO" id="GO:0008270">
    <property type="term" value="F:zinc ion binding"/>
    <property type="evidence" value="ECO:0007669"/>
    <property type="project" value="InterPro"/>
</dbReference>
<dbReference type="SMART" id="SM00507">
    <property type="entry name" value="HNHc"/>
    <property type="match status" value="1"/>
</dbReference>
<feature type="compositionally biased region" description="Basic residues" evidence="1">
    <location>
        <begin position="84"/>
        <end position="93"/>
    </location>
</feature>
<feature type="domain" description="HNH nuclease" evidence="2">
    <location>
        <begin position="20"/>
        <end position="75"/>
    </location>
</feature>
<dbReference type="InterPro" id="IPR002711">
    <property type="entry name" value="HNH"/>
</dbReference>
<evidence type="ECO:0000259" key="2">
    <source>
        <dbReference type="SMART" id="SM00507"/>
    </source>
</evidence>
<comment type="caution">
    <text evidence="3">The sequence shown here is derived from an EMBL/GenBank/DDBJ whole genome shotgun (WGS) entry which is preliminary data.</text>
</comment>
<keyword evidence="4" id="KW-1185">Reference proteome</keyword>
<evidence type="ECO:0000313" key="4">
    <source>
        <dbReference type="Proteomes" id="UP000321085"/>
    </source>
</evidence>